<evidence type="ECO:0000313" key="1">
    <source>
        <dbReference type="EMBL" id="PIR04752.1"/>
    </source>
</evidence>
<gene>
    <name evidence="1" type="ORF">COV57_02665</name>
</gene>
<feature type="non-terminal residue" evidence="1">
    <location>
        <position position="1"/>
    </location>
</feature>
<dbReference type="AlphaFoldDB" id="A0A2H0N771"/>
<dbReference type="InterPro" id="IPR027417">
    <property type="entry name" value="P-loop_NTPase"/>
</dbReference>
<name>A0A2H0N771_9BACT</name>
<comment type="caution">
    <text evidence="1">The sequence shown here is derived from an EMBL/GenBank/DDBJ whole genome shotgun (WGS) entry which is preliminary data.</text>
</comment>
<accession>A0A2H0N771</accession>
<dbReference type="EMBL" id="PCWO01000040">
    <property type="protein sequence ID" value="PIR04752.1"/>
    <property type="molecule type" value="Genomic_DNA"/>
</dbReference>
<evidence type="ECO:0000313" key="2">
    <source>
        <dbReference type="Proteomes" id="UP000229893"/>
    </source>
</evidence>
<dbReference type="Proteomes" id="UP000229893">
    <property type="component" value="Unassembled WGS sequence"/>
</dbReference>
<organism evidence="1 2">
    <name type="scientific">Candidatus Liptonbacteria bacterium CG11_big_fil_rev_8_21_14_0_20_35_14</name>
    <dbReference type="NCBI Taxonomy" id="1974634"/>
    <lineage>
        <taxon>Bacteria</taxon>
        <taxon>Candidatus Liptoniibacteriota</taxon>
    </lineage>
</organism>
<sequence length="80" mass="8859">RPIVTNSSLQLLLKQSTTSSELLTKIFDLSDAEKKFLVETEIGSGLFFAGLKHVAMQVVASYFEDQIITTKPEDIIQNNG</sequence>
<reference evidence="1 2" key="1">
    <citation type="submission" date="2017-09" db="EMBL/GenBank/DDBJ databases">
        <title>Depth-based differentiation of microbial function through sediment-hosted aquifers and enrichment of novel symbionts in the deep terrestrial subsurface.</title>
        <authorList>
            <person name="Probst A.J."/>
            <person name="Ladd B."/>
            <person name="Jarett J.K."/>
            <person name="Geller-Mcgrath D.E."/>
            <person name="Sieber C.M."/>
            <person name="Emerson J.B."/>
            <person name="Anantharaman K."/>
            <person name="Thomas B.C."/>
            <person name="Malmstrom R."/>
            <person name="Stieglmeier M."/>
            <person name="Klingl A."/>
            <person name="Woyke T."/>
            <person name="Ryan C.M."/>
            <person name="Banfield J.F."/>
        </authorList>
    </citation>
    <scope>NUCLEOTIDE SEQUENCE [LARGE SCALE GENOMIC DNA]</scope>
    <source>
        <strain evidence="1">CG11_big_fil_rev_8_21_14_0_20_35_14</strain>
    </source>
</reference>
<proteinExistence type="predicted"/>
<protein>
    <submittedName>
        <fullName evidence="1">Conjugal transfer protein TraC</fullName>
    </submittedName>
</protein>
<dbReference type="Gene3D" id="3.40.50.300">
    <property type="entry name" value="P-loop containing nucleotide triphosphate hydrolases"/>
    <property type="match status" value="1"/>
</dbReference>